<keyword evidence="6" id="KW-0106">Calcium</keyword>
<evidence type="ECO:0000256" key="7">
    <source>
        <dbReference type="ARBA" id="ARBA00023157"/>
    </source>
</evidence>
<sequence length="542" mass="58993">MIRWRRRRAALMALVTALTVSAGGFEAAAAPAAPATPSDAKAQPVPGRADCRPQRFERLRVPGARITGIRTALTRGGKAQITPPSGTAVPDREFCEVEISLTHGQEGTQGLPADNVHVWVWLPQRWNGRIKAVGGGGTRATYGAPSMTSAIKAGYAVTTSDAGLSVENPRTNIFLSGNKFNWQLFENWSYRSVHENALLAKAAVQRHYRRPARYSYWQGCSNGGRQGLEMPQRFPGDFDGVLAEAPAIYGAERLNMTMSWPAFLQNDAFGGFIPECKMTAMTEAVVKACDGADGVTDDLVGNPEGCDYRKALAAQIGRTLPCGTITAREAEVAAKIIEGPRTTSGQFVWYGYAPGVDLNNSRSFDGWPIRNFLKHDPGYDWRTSNTDELINVFGPMYRSRLDILSSSDPVLEPFADRGGKLLMWHGLADGVFPAAQSERYYKEVEQVSGKRTGDFFRLFLAPGVDHCGGGTGPKPTDPFSALVDWVEHGRAPQTLPAAATDAKGTVVRERALCPYPQVQVYKGGDPDRPESFRCAASFPKTR</sequence>
<dbReference type="Gene3D" id="3.40.50.1820">
    <property type="entry name" value="alpha/beta hydrolase"/>
    <property type="match status" value="1"/>
</dbReference>
<dbReference type="GO" id="GO:0016787">
    <property type="term" value="F:hydrolase activity"/>
    <property type="evidence" value="ECO:0007669"/>
    <property type="project" value="UniProtKB-KW"/>
</dbReference>
<gene>
    <name evidence="9" type="ORF">ACFQZM_29370</name>
</gene>
<dbReference type="InterPro" id="IPR029058">
    <property type="entry name" value="AB_hydrolase_fold"/>
</dbReference>
<reference evidence="10" key="1">
    <citation type="journal article" date="2019" name="Int. J. Syst. Evol. Microbiol.">
        <title>The Global Catalogue of Microorganisms (GCM) 10K type strain sequencing project: providing services to taxonomists for standard genome sequencing and annotation.</title>
        <authorList>
            <consortium name="The Broad Institute Genomics Platform"/>
            <consortium name="The Broad Institute Genome Sequencing Center for Infectious Disease"/>
            <person name="Wu L."/>
            <person name="Ma J."/>
        </authorList>
    </citation>
    <scope>NUCLEOTIDE SEQUENCE [LARGE SCALE GENOMIC DNA]</scope>
    <source>
        <strain evidence="10">JCM 9371</strain>
    </source>
</reference>
<dbReference type="SUPFAM" id="SSF53474">
    <property type="entry name" value="alpha/beta-Hydrolases"/>
    <property type="match status" value="1"/>
</dbReference>
<comment type="similarity">
    <text evidence="1">Belongs to the tannase family.</text>
</comment>
<feature type="chain" id="PRO_5045339272" evidence="8">
    <location>
        <begin position="23"/>
        <end position="542"/>
    </location>
</feature>
<evidence type="ECO:0000256" key="6">
    <source>
        <dbReference type="ARBA" id="ARBA00022837"/>
    </source>
</evidence>
<evidence type="ECO:0000256" key="5">
    <source>
        <dbReference type="ARBA" id="ARBA00022801"/>
    </source>
</evidence>
<accession>A0ABW2XQJ7</accession>
<keyword evidence="3" id="KW-0479">Metal-binding</keyword>
<evidence type="ECO:0000256" key="8">
    <source>
        <dbReference type="SAM" id="SignalP"/>
    </source>
</evidence>
<dbReference type="PANTHER" id="PTHR33938">
    <property type="entry name" value="FERULOYL ESTERASE B-RELATED"/>
    <property type="match status" value="1"/>
</dbReference>
<dbReference type="PANTHER" id="PTHR33938:SF8">
    <property type="entry name" value="CARBOXYLIC ESTER HYDROLASE"/>
    <property type="match status" value="1"/>
</dbReference>
<feature type="signal peptide" evidence="8">
    <location>
        <begin position="1"/>
        <end position="22"/>
    </location>
</feature>
<evidence type="ECO:0000313" key="10">
    <source>
        <dbReference type="Proteomes" id="UP001597063"/>
    </source>
</evidence>
<protein>
    <submittedName>
        <fullName evidence="9">Tannase/feruloyl esterase family alpha/beta hydrolase</fullName>
    </submittedName>
</protein>
<dbReference type="EMBL" id="JBHTGP010000015">
    <property type="protein sequence ID" value="MFD0688636.1"/>
    <property type="molecule type" value="Genomic_DNA"/>
</dbReference>
<dbReference type="Pfam" id="PF07519">
    <property type="entry name" value="Tannase"/>
    <property type="match status" value="2"/>
</dbReference>
<proteinExistence type="inferred from homology"/>
<keyword evidence="2" id="KW-0719">Serine esterase</keyword>
<dbReference type="RefSeq" id="WP_131755159.1">
    <property type="nucleotide sequence ID" value="NZ_CAACUY010000003.1"/>
</dbReference>
<dbReference type="InterPro" id="IPR011118">
    <property type="entry name" value="Tannase/feruloyl_esterase"/>
</dbReference>
<organism evidence="9 10">
    <name type="scientific">Actinomadura fibrosa</name>
    <dbReference type="NCBI Taxonomy" id="111802"/>
    <lineage>
        <taxon>Bacteria</taxon>
        <taxon>Bacillati</taxon>
        <taxon>Actinomycetota</taxon>
        <taxon>Actinomycetes</taxon>
        <taxon>Streptosporangiales</taxon>
        <taxon>Thermomonosporaceae</taxon>
        <taxon>Actinomadura</taxon>
    </lineage>
</organism>
<evidence type="ECO:0000313" key="9">
    <source>
        <dbReference type="EMBL" id="MFD0688636.1"/>
    </source>
</evidence>
<keyword evidence="10" id="KW-1185">Reference proteome</keyword>
<evidence type="ECO:0000256" key="4">
    <source>
        <dbReference type="ARBA" id="ARBA00022729"/>
    </source>
</evidence>
<keyword evidence="4 8" id="KW-0732">Signal</keyword>
<keyword evidence="5 9" id="KW-0378">Hydrolase</keyword>
<name>A0ABW2XQJ7_9ACTN</name>
<evidence type="ECO:0000256" key="1">
    <source>
        <dbReference type="ARBA" id="ARBA00006249"/>
    </source>
</evidence>
<keyword evidence="7" id="KW-1015">Disulfide bond</keyword>
<dbReference type="Proteomes" id="UP001597063">
    <property type="component" value="Unassembled WGS sequence"/>
</dbReference>
<comment type="caution">
    <text evidence="9">The sequence shown here is derived from an EMBL/GenBank/DDBJ whole genome shotgun (WGS) entry which is preliminary data.</text>
</comment>
<evidence type="ECO:0000256" key="3">
    <source>
        <dbReference type="ARBA" id="ARBA00022723"/>
    </source>
</evidence>
<evidence type="ECO:0000256" key="2">
    <source>
        <dbReference type="ARBA" id="ARBA00022487"/>
    </source>
</evidence>